<feature type="region of interest" description="Disordered" evidence="1">
    <location>
        <begin position="375"/>
        <end position="405"/>
    </location>
</feature>
<dbReference type="GO" id="GO:0003677">
    <property type="term" value="F:DNA binding"/>
    <property type="evidence" value="ECO:0007669"/>
    <property type="project" value="TreeGrafter"/>
</dbReference>
<feature type="region of interest" description="Disordered" evidence="1">
    <location>
        <begin position="224"/>
        <end position="250"/>
    </location>
</feature>
<sequence>MDETGVTAVQKPTRVIAPKGAKNVSSVVSAEKRTLITLACAVNATGNYVPPMLIFPRKNFRDHSITNGPTGCIGVANGSGWMKEPEFVSYLNHFANFTHPSENKKVLLILDNHSSHISVPAIDFCTDNNIVMLTLPPHASHKLQPLDRTVFGPFKTYFNSKAQNWMREHPGQVMSIYDLPGIVKEAMPLAMTAHNVNKGFSATGIFPLNPDVFIDIDFLPSMVTDQPDPASGAGSPSGSGSTTAADGAPSVTITVVRPSTATTAVAPLATASTAAGLSTTTVAAGSSTTTVAAGSPTTTVAAGPSTTTVAAGSPTTTVAAGSPTTIVAAGPSTTTAAAGPSAAEVDKYTPAKQRKTTVQICFSPSDVMPLPKATRKRAQSARSRQSEILTDSPVKASSKTKAVII</sequence>
<dbReference type="InterPro" id="IPR004875">
    <property type="entry name" value="DDE_SF_endonuclease_dom"/>
</dbReference>
<organism evidence="3 4">
    <name type="scientific">Elysia marginata</name>
    <dbReference type="NCBI Taxonomy" id="1093978"/>
    <lineage>
        <taxon>Eukaryota</taxon>
        <taxon>Metazoa</taxon>
        <taxon>Spiralia</taxon>
        <taxon>Lophotrochozoa</taxon>
        <taxon>Mollusca</taxon>
        <taxon>Gastropoda</taxon>
        <taxon>Heterobranchia</taxon>
        <taxon>Euthyneura</taxon>
        <taxon>Panpulmonata</taxon>
        <taxon>Sacoglossa</taxon>
        <taxon>Placobranchoidea</taxon>
        <taxon>Plakobranchidae</taxon>
        <taxon>Elysia</taxon>
    </lineage>
</organism>
<gene>
    <name evidence="3" type="ORF">ElyMa_003802900</name>
</gene>
<protein>
    <submittedName>
        <fullName evidence="3">Tigger transposable element-derived protein</fullName>
    </submittedName>
</protein>
<evidence type="ECO:0000313" key="3">
    <source>
        <dbReference type="EMBL" id="GFR71080.1"/>
    </source>
</evidence>
<feature type="domain" description="DDE-1" evidence="2">
    <location>
        <begin position="33"/>
        <end position="171"/>
    </location>
</feature>
<proteinExistence type="predicted"/>
<accession>A0AAV4FE84</accession>
<dbReference type="Pfam" id="PF03184">
    <property type="entry name" value="DDE_1"/>
    <property type="match status" value="1"/>
</dbReference>
<keyword evidence="4" id="KW-1185">Reference proteome</keyword>
<dbReference type="Proteomes" id="UP000762676">
    <property type="component" value="Unassembled WGS sequence"/>
</dbReference>
<reference evidence="3 4" key="1">
    <citation type="journal article" date="2021" name="Elife">
        <title>Chloroplast acquisition without the gene transfer in kleptoplastic sea slugs, Plakobranchus ocellatus.</title>
        <authorList>
            <person name="Maeda T."/>
            <person name="Takahashi S."/>
            <person name="Yoshida T."/>
            <person name="Shimamura S."/>
            <person name="Takaki Y."/>
            <person name="Nagai Y."/>
            <person name="Toyoda A."/>
            <person name="Suzuki Y."/>
            <person name="Arimoto A."/>
            <person name="Ishii H."/>
            <person name="Satoh N."/>
            <person name="Nishiyama T."/>
            <person name="Hasebe M."/>
            <person name="Maruyama T."/>
            <person name="Minagawa J."/>
            <person name="Obokata J."/>
            <person name="Shigenobu S."/>
        </authorList>
    </citation>
    <scope>NUCLEOTIDE SEQUENCE [LARGE SCALE GENOMIC DNA]</scope>
</reference>
<evidence type="ECO:0000259" key="2">
    <source>
        <dbReference type="Pfam" id="PF03184"/>
    </source>
</evidence>
<dbReference type="EMBL" id="BMAT01007773">
    <property type="protein sequence ID" value="GFR71080.1"/>
    <property type="molecule type" value="Genomic_DNA"/>
</dbReference>
<evidence type="ECO:0000313" key="4">
    <source>
        <dbReference type="Proteomes" id="UP000762676"/>
    </source>
</evidence>
<dbReference type="PANTHER" id="PTHR19303:SF74">
    <property type="entry name" value="POGO TRANSPOSABLE ELEMENT WITH KRAB DOMAIN"/>
    <property type="match status" value="1"/>
</dbReference>
<dbReference type="GO" id="GO:0005634">
    <property type="term" value="C:nucleus"/>
    <property type="evidence" value="ECO:0007669"/>
    <property type="project" value="TreeGrafter"/>
</dbReference>
<comment type="caution">
    <text evidence="3">The sequence shown here is derived from an EMBL/GenBank/DDBJ whole genome shotgun (WGS) entry which is preliminary data.</text>
</comment>
<feature type="compositionally biased region" description="Polar residues" evidence="1">
    <location>
        <begin position="395"/>
        <end position="405"/>
    </location>
</feature>
<dbReference type="Gene3D" id="3.30.420.10">
    <property type="entry name" value="Ribonuclease H-like superfamily/Ribonuclease H"/>
    <property type="match status" value="1"/>
</dbReference>
<dbReference type="AlphaFoldDB" id="A0AAV4FE84"/>
<dbReference type="InterPro" id="IPR050863">
    <property type="entry name" value="CenT-Element_Derived"/>
</dbReference>
<feature type="compositionally biased region" description="Low complexity" evidence="1">
    <location>
        <begin position="227"/>
        <end position="250"/>
    </location>
</feature>
<evidence type="ECO:0000256" key="1">
    <source>
        <dbReference type="SAM" id="MobiDB-lite"/>
    </source>
</evidence>
<dbReference type="PANTHER" id="PTHR19303">
    <property type="entry name" value="TRANSPOSON"/>
    <property type="match status" value="1"/>
</dbReference>
<name>A0AAV4FE84_9GAST</name>
<dbReference type="InterPro" id="IPR036397">
    <property type="entry name" value="RNaseH_sf"/>
</dbReference>